<dbReference type="EMBL" id="CP003360">
    <property type="protein sequence ID" value="AFM24973.1"/>
    <property type="molecule type" value="Genomic_DNA"/>
</dbReference>
<comment type="similarity">
    <text evidence="1 2">Belongs to the phD/YefM antitoxin family.</text>
</comment>
<evidence type="ECO:0000256" key="1">
    <source>
        <dbReference type="ARBA" id="ARBA00009981"/>
    </source>
</evidence>
<gene>
    <name evidence="3" type="ordered locus">Desti_2283</name>
</gene>
<evidence type="ECO:0000313" key="3">
    <source>
        <dbReference type="EMBL" id="AFM24973.1"/>
    </source>
</evidence>
<dbReference type="KEGG" id="dti:Desti_2283"/>
<evidence type="ECO:0000256" key="2">
    <source>
        <dbReference type="RuleBase" id="RU362080"/>
    </source>
</evidence>
<dbReference type="Proteomes" id="UP000006055">
    <property type="component" value="Chromosome"/>
</dbReference>
<dbReference type="InterPro" id="IPR006442">
    <property type="entry name" value="Antitoxin_Phd/YefM"/>
</dbReference>
<accession>I4C5Y2</accession>
<protein>
    <recommendedName>
        <fullName evidence="2">Antitoxin</fullName>
    </recommendedName>
</protein>
<dbReference type="InterPro" id="IPR036165">
    <property type="entry name" value="YefM-like_sf"/>
</dbReference>
<dbReference type="AlphaFoldDB" id="I4C5Y2"/>
<organism evidence="3 4">
    <name type="scientific">Desulfomonile tiedjei (strain ATCC 49306 / DSM 6799 / DCB-1)</name>
    <dbReference type="NCBI Taxonomy" id="706587"/>
    <lineage>
        <taxon>Bacteria</taxon>
        <taxon>Pseudomonadati</taxon>
        <taxon>Thermodesulfobacteriota</taxon>
        <taxon>Desulfomonilia</taxon>
        <taxon>Desulfomonilales</taxon>
        <taxon>Desulfomonilaceae</taxon>
        <taxon>Desulfomonile</taxon>
    </lineage>
</organism>
<sequence>MPHTPATIEESNLSDAIERVSTESERLIIVREGKGVAAIVPLDDLESLEELDEILDQADIPELEVARKEAQEKGTLPLSEFMARLGL</sequence>
<name>I4C5Y2_DESTA</name>
<keyword evidence="4" id="KW-1185">Reference proteome</keyword>
<dbReference type="HOGENOM" id="CLU_160748_3_1_7"/>
<comment type="function">
    <text evidence="2">Antitoxin component of a type II toxin-antitoxin (TA) system.</text>
</comment>
<dbReference type="RefSeq" id="WP_014810116.1">
    <property type="nucleotide sequence ID" value="NC_018025.1"/>
</dbReference>
<proteinExistence type="inferred from homology"/>
<dbReference type="NCBIfam" id="TIGR01552">
    <property type="entry name" value="phd_fam"/>
    <property type="match status" value="1"/>
</dbReference>
<dbReference type="SUPFAM" id="SSF143120">
    <property type="entry name" value="YefM-like"/>
    <property type="match status" value="1"/>
</dbReference>
<dbReference type="Gene3D" id="3.40.1620.10">
    <property type="entry name" value="YefM-like domain"/>
    <property type="match status" value="1"/>
</dbReference>
<reference evidence="4" key="1">
    <citation type="submission" date="2012-06" db="EMBL/GenBank/DDBJ databases">
        <title>Complete sequence of chromosome of Desulfomonile tiedjei DSM 6799.</title>
        <authorList>
            <person name="Lucas S."/>
            <person name="Copeland A."/>
            <person name="Lapidus A."/>
            <person name="Glavina del Rio T."/>
            <person name="Dalin E."/>
            <person name="Tice H."/>
            <person name="Bruce D."/>
            <person name="Goodwin L."/>
            <person name="Pitluck S."/>
            <person name="Peters L."/>
            <person name="Ovchinnikova G."/>
            <person name="Zeytun A."/>
            <person name="Lu M."/>
            <person name="Kyrpides N."/>
            <person name="Mavromatis K."/>
            <person name="Ivanova N."/>
            <person name="Brettin T."/>
            <person name="Detter J.C."/>
            <person name="Han C."/>
            <person name="Larimer F."/>
            <person name="Land M."/>
            <person name="Hauser L."/>
            <person name="Markowitz V."/>
            <person name="Cheng J.-F."/>
            <person name="Hugenholtz P."/>
            <person name="Woyke T."/>
            <person name="Wu D."/>
            <person name="Spring S."/>
            <person name="Schroeder M."/>
            <person name="Brambilla E."/>
            <person name="Klenk H.-P."/>
            <person name="Eisen J.A."/>
        </authorList>
    </citation>
    <scope>NUCLEOTIDE SEQUENCE [LARGE SCALE GENOMIC DNA]</scope>
    <source>
        <strain evidence="4">ATCC 49306 / DSM 6799 / DCB-1</strain>
    </source>
</reference>
<evidence type="ECO:0000313" key="4">
    <source>
        <dbReference type="Proteomes" id="UP000006055"/>
    </source>
</evidence>
<dbReference type="Pfam" id="PF02604">
    <property type="entry name" value="PhdYeFM_antitox"/>
    <property type="match status" value="1"/>
</dbReference>